<evidence type="ECO:0000256" key="5">
    <source>
        <dbReference type="ARBA" id="ARBA00049258"/>
    </source>
</evidence>
<feature type="domain" description="Lactate/malate dehydrogenase N-terminal" evidence="10">
    <location>
        <begin position="8"/>
        <end position="148"/>
    </location>
</feature>
<comment type="catalytic activity">
    <reaction evidence="6">
        <text>(S)-malate + NAD(+) = oxaloacetate + NADH + H(+)</text>
        <dbReference type="Rhea" id="RHEA:21432"/>
        <dbReference type="ChEBI" id="CHEBI:15378"/>
        <dbReference type="ChEBI" id="CHEBI:15589"/>
        <dbReference type="ChEBI" id="CHEBI:16452"/>
        <dbReference type="ChEBI" id="CHEBI:57540"/>
        <dbReference type="ChEBI" id="CHEBI:57945"/>
        <dbReference type="EC" id="1.1.1.37"/>
    </reaction>
</comment>
<dbReference type="Pfam" id="PF00056">
    <property type="entry name" value="Ldh_1_N"/>
    <property type="match status" value="1"/>
</dbReference>
<dbReference type="PANTHER" id="PTHR43128">
    <property type="entry name" value="L-2-HYDROXYCARBOXYLATE DEHYDROGENASE (NAD(P)(+))"/>
    <property type="match status" value="1"/>
</dbReference>
<dbReference type="Proteomes" id="UP000228502">
    <property type="component" value="Unassembled WGS sequence"/>
</dbReference>
<evidence type="ECO:0000256" key="2">
    <source>
        <dbReference type="ARBA" id="ARBA00022532"/>
    </source>
</evidence>
<dbReference type="EC" id="1.1.1.37" evidence="6"/>
<proteinExistence type="inferred from homology"/>
<comment type="caution">
    <text evidence="6">Lacks conserved residue(s) required for the propagation of feature annotation.</text>
</comment>
<dbReference type="PANTHER" id="PTHR43128:SF16">
    <property type="entry name" value="L-LACTATE DEHYDROGENASE"/>
    <property type="match status" value="1"/>
</dbReference>
<protein>
    <recommendedName>
        <fullName evidence="6">Malate dehydrogenase</fullName>
        <ecNumber evidence="6">1.1.1.37</ecNumber>
    </recommendedName>
</protein>
<evidence type="ECO:0000256" key="6">
    <source>
        <dbReference type="HAMAP-Rule" id="MF_00487"/>
    </source>
</evidence>
<dbReference type="SUPFAM" id="SSF51735">
    <property type="entry name" value="NAD(P)-binding Rossmann-fold domains"/>
    <property type="match status" value="1"/>
</dbReference>
<evidence type="ECO:0000256" key="8">
    <source>
        <dbReference type="PIRSR" id="PIRSR000102-2"/>
    </source>
</evidence>
<comment type="similarity">
    <text evidence="6">Belongs to the LDH/MDH superfamily. MDH type 3 family.</text>
</comment>
<dbReference type="FunFam" id="3.40.50.720:FF:000018">
    <property type="entry name" value="Malate dehydrogenase"/>
    <property type="match status" value="1"/>
</dbReference>
<reference evidence="12 13" key="1">
    <citation type="submission" date="2017-10" db="EMBL/GenBank/DDBJ databases">
        <title>genome sequences of Staph epi in chlorhexidine trial.</title>
        <authorList>
            <person name="Greninger A.L."/>
            <person name="Addetia A."/>
            <person name="Qin X."/>
            <person name="Zerr D."/>
        </authorList>
    </citation>
    <scope>NUCLEOTIDE SEQUENCE [LARGE SCALE GENOMIC DNA]</scope>
    <source>
        <strain evidence="12 13">SCH-17</strain>
    </source>
</reference>
<feature type="domain" description="Lactate/malate dehydrogenase C-terminal" evidence="11">
    <location>
        <begin position="153"/>
        <end position="309"/>
    </location>
</feature>
<accession>A0AAE5QZL5</accession>
<dbReference type="CDD" id="cd01339">
    <property type="entry name" value="LDH-like_MDH"/>
    <property type="match status" value="1"/>
</dbReference>
<dbReference type="EMBL" id="PEJG01000004">
    <property type="protein sequence ID" value="PIH10617.1"/>
    <property type="molecule type" value="Genomic_DNA"/>
</dbReference>
<sequence length="315" mass="34462">MLMVNRRKISIIGAGHTGGTLAFILAQKELGDIVLIERQQSEGMAKGKALDILESGPIWGFDTSVHGSVNIEDIKDSDIVVMTAGIPRKSGMTREELVQTNEQIVRETALQIATYAPHSIIIVLTNPVDVMTYTAFKASGFPKERIIGQSGILDAARYRTFIAQELNVSVKDVNGFVLGGHGDTMLPLINNTHINGIPVKHLISEEKIDQIVERTRKGGAEIVALLGQGSAYYAPATAIYDTIDAIFNDRKRLLPSIAYLEGEYGCSDICFGVPTIIGYQGIEKIIEVDMNNDEYQQLQHSAQAVSEVKNSLKFK</sequence>
<dbReference type="PIRSF" id="PIRSF000102">
    <property type="entry name" value="Lac_mal_DH"/>
    <property type="match status" value="1"/>
</dbReference>
<evidence type="ECO:0000256" key="9">
    <source>
        <dbReference type="PIRSR" id="PIRSR000102-3"/>
    </source>
</evidence>
<comment type="similarity">
    <text evidence="1">Belongs to the LDH/MDH superfamily. LDH family.</text>
</comment>
<comment type="catalytic activity">
    <reaction evidence="5">
        <text>(S)-lactate + NAD(+) = pyruvate + NADH + H(+)</text>
        <dbReference type="Rhea" id="RHEA:23444"/>
        <dbReference type="ChEBI" id="CHEBI:15361"/>
        <dbReference type="ChEBI" id="CHEBI:15378"/>
        <dbReference type="ChEBI" id="CHEBI:16651"/>
        <dbReference type="ChEBI" id="CHEBI:57540"/>
        <dbReference type="ChEBI" id="CHEBI:57945"/>
        <dbReference type="EC" id="1.1.1.27"/>
    </reaction>
</comment>
<dbReference type="PRINTS" id="PR00086">
    <property type="entry name" value="LLDHDRGNASE"/>
</dbReference>
<dbReference type="GO" id="GO:0006099">
    <property type="term" value="P:tricarboxylic acid cycle"/>
    <property type="evidence" value="ECO:0007669"/>
    <property type="project" value="UniProtKB-UniRule"/>
</dbReference>
<dbReference type="Pfam" id="PF02866">
    <property type="entry name" value="Ldh_1_C"/>
    <property type="match status" value="1"/>
</dbReference>
<dbReference type="NCBIfam" id="TIGR01763">
    <property type="entry name" value="MalateDH_bact"/>
    <property type="match status" value="1"/>
</dbReference>
<evidence type="ECO:0000313" key="13">
    <source>
        <dbReference type="Proteomes" id="UP000228502"/>
    </source>
</evidence>
<dbReference type="SUPFAM" id="SSF56327">
    <property type="entry name" value="LDH C-terminal domain-like"/>
    <property type="match status" value="1"/>
</dbReference>
<dbReference type="Gene3D" id="3.40.50.720">
    <property type="entry name" value="NAD(P)-binding Rossmann-like Domain"/>
    <property type="match status" value="1"/>
</dbReference>
<gene>
    <name evidence="6 12" type="primary">mdh</name>
    <name evidence="12" type="ORF">CTJ08_03935</name>
</gene>
<dbReference type="FunFam" id="3.90.110.10:FF:000004">
    <property type="entry name" value="Malate dehydrogenase"/>
    <property type="match status" value="1"/>
</dbReference>
<feature type="binding site" evidence="6 8">
    <location>
        <position position="94"/>
    </location>
    <ligand>
        <name>substrate</name>
    </ligand>
</feature>
<name>A0AAE5QZL5_STAEP</name>
<keyword evidence="4 6" id="KW-0520">NAD</keyword>
<evidence type="ECO:0000256" key="4">
    <source>
        <dbReference type="ARBA" id="ARBA00023027"/>
    </source>
</evidence>
<dbReference type="GO" id="GO:0004459">
    <property type="term" value="F:L-lactate dehydrogenase (NAD+) activity"/>
    <property type="evidence" value="ECO:0007669"/>
    <property type="project" value="UniProtKB-EC"/>
</dbReference>
<keyword evidence="2 6" id="KW-0816">Tricarboxylic acid cycle</keyword>
<comment type="caution">
    <text evidence="12">The sequence shown here is derived from an EMBL/GenBank/DDBJ whole genome shotgun (WGS) entry which is preliminary data.</text>
</comment>
<dbReference type="InterPro" id="IPR001236">
    <property type="entry name" value="Lactate/malate_DH_N"/>
</dbReference>
<dbReference type="AlphaFoldDB" id="A0AAE5QZL5"/>
<feature type="binding site" evidence="6">
    <location>
        <begin position="124"/>
        <end position="126"/>
    </location>
    <ligand>
        <name>NAD(+)</name>
        <dbReference type="ChEBI" id="CHEBI:57540"/>
    </ligand>
</feature>
<keyword evidence="3 6" id="KW-0560">Oxidoreductase</keyword>
<dbReference type="InterPro" id="IPR015955">
    <property type="entry name" value="Lactate_DH/Glyco_Ohase_4_C"/>
</dbReference>
<dbReference type="InterPro" id="IPR011275">
    <property type="entry name" value="Malate_DH_type3"/>
</dbReference>
<feature type="binding site" evidence="6 9">
    <location>
        <position position="101"/>
    </location>
    <ligand>
        <name>NAD(+)</name>
        <dbReference type="ChEBI" id="CHEBI:57540"/>
    </ligand>
</feature>
<evidence type="ECO:0000259" key="10">
    <source>
        <dbReference type="Pfam" id="PF00056"/>
    </source>
</evidence>
<evidence type="ECO:0000256" key="1">
    <source>
        <dbReference type="ARBA" id="ARBA00006054"/>
    </source>
</evidence>
<comment type="function">
    <text evidence="6">Catalyzes the reversible oxidation of malate to oxaloacetate.</text>
</comment>
<feature type="binding site" evidence="6 8">
    <location>
        <position position="157"/>
    </location>
    <ligand>
        <name>substrate</name>
    </ligand>
</feature>
<organism evidence="12 13">
    <name type="scientific">Staphylococcus epidermidis</name>
    <dbReference type="NCBI Taxonomy" id="1282"/>
    <lineage>
        <taxon>Bacteria</taxon>
        <taxon>Bacillati</taxon>
        <taxon>Bacillota</taxon>
        <taxon>Bacilli</taxon>
        <taxon>Bacillales</taxon>
        <taxon>Staphylococcaceae</taxon>
        <taxon>Staphylococcus</taxon>
    </lineage>
</organism>
<feature type="binding site" evidence="6 8">
    <location>
        <position position="88"/>
    </location>
    <ligand>
        <name>substrate</name>
    </ligand>
</feature>
<dbReference type="HAMAP" id="MF_00487">
    <property type="entry name" value="Malate_dehydrog_3"/>
    <property type="match status" value="1"/>
</dbReference>
<evidence type="ECO:0000256" key="7">
    <source>
        <dbReference type="PIRSR" id="PIRSR000102-1"/>
    </source>
</evidence>
<dbReference type="InterPro" id="IPR022383">
    <property type="entry name" value="Lactate/malate_DH_C"/>
</dbReference>
<dbReference type="Gene3D" id="3.90.110.10">
    <property type="entry name" value="Lactate dehydrogenase/glycoside hydrolase, family 4, C-terminal"/>
    <property type="match status" value="1"/>
</dbReference>
<dbReference type="GO" id="GO:0006089">
    <property type="term" value="P:lactate metabolic process"/>
    <property type="evidence" value="ECO:0007669"/>
    <property type="project" value="TreeGrafter"/>
</dbReference>
<dbReference type="InterPro" id="IPR001557">
    <property type="entry name" value="L-lactate/malate_DH"/>
</dbReference>
<dbReference type="InterPro" id="IPR036291">
    <property type="entry name" value="NAD(P)-bd_dom_sf"/>
</dbReference>
<feature type="binding site" evidence="6 9">
    <location>
        <begin position="13"/>
        <end position="18"/>
    </location>
    <ligand>
        <name>NAD(+)</name>
        <dbReference type="ChEBI" id="CHEBI:57540"/>
    </ligand>
</feature>
<dbReference type="GO" id="GO:0030060">
    <property type="term" value="F:L-malate dehydrogenase (NAD+) activity"/>
    <property type="evidence" value="ECO:0007669"/>
    <property type="project" value="UniProtKB-UniRule"/>
</dbReference>
<feature type="binding site" evidence="6 8">
    <location>
        <position position="126"/>
    </location>
    <ligand>
        <name>substrate</name>
    </ligand>
</feature>
<evidence type="ECO:0000313" key="12">
    <source>
        <dbReference type="EMBL" id="PIH10617.1"/>
    </source>
</evidence>
<feature type="active site" description="Proton acceptor" evidence="6 7">
    <location>
        <position position="181"/>
    </location>
</feature>
<evidence type="ECO:0000259" key="11">
    <source>
        <dbReference type="Pfam" id="PF02866"/>
    </source>
</evidence>
<evidence type="ECO:0000256" key="3">
    <source>
        <dbReference type="ARBA" id="ARBA00023002"/>
    </source>
</evidence>
<dbReference type="NCBIfam" id="NF004863">
    <property type="entry name" value="PRK06223.1"/>
    <property type="match status" value="1"/>
</dbReference>